<evidence type="ECO:0000313" key="10">
    <source>
        <dbReference type="Proteomes" id="UP000262454"/>
    </source>
</evidence>
<dbReference type="SUPFAM" id="SSF53187">
    <property type="entry name" value="Zn-dependent exopeptidases"/>
    <property type="match status" value="1"/>
</dbReference>
<keyword evidence="2 9" id="KW-0031">Aminopeptidase</keyword>
<dbReference type="Gene3D" id="2.40.30.40">
    <property type="entry name" value="Peptidase M42, domain 2"/>
    <property type="match status" value="1"/>
</dbReference>
<keyword evidence="4 8" id="KW-0479">Metal-binding</keyword>
<feature type="active site" description="Proton acceptor" evidence="7">
    <location>
        <position position="199"/>
    </location>
</feature>
<dbReference type="InterPro" id="IPR008007">
    <property type="entry name" value="Peptidase_M42"/>
</dbReference>
<keyword evidence="3" id="KW-0645">Protease</keyword>
<dbReference type="GO" id="GO:0006508">
    <property type="term" value="P:proteolysis"/>
    <property type="evidence" value="ECO:0007669"/>
    <property type="project" value="UniProtKB-KW"/>
</dbReference>
<proteinExistence type="inferred from homology"/>
<keyword evidence="5" id="KW-0378">Hydrolase</keyword>
<evidence type="ECO:0000256" key="8">
    <source>
        <dbReference type="PIRSR" id="PIRSR001123-2"/>
    </source>
</evidence>
<dbReference type="EMBL" id="DMCX01000035">
    <property type="protein sequence ID" value="HAF07766.1"/>
    <property type="molecule type" value="Genomic_DNA"/>
</dbReference>
<evidence type="ECO:0000256" key="2">
    <source>
        <dbReference type="ARBA" id="ARBA00022438"/>
    </source>
</evidence>
<feature type="binding site" evidence="8">
    <location>
        <position position="169"/>
    </location>
    <ligand>
        <name>Zn(2+)</name>
        <dbReference type="ChEBI" id="CHEBI:29105"/>
        <label>2</label>
    </ligand>
</feature>
<reference evidence="9 10" key="1">
    <citation type="journal article" date="2018" name="Nat. Biotechnol.">
        <title>A standardized bacterial taxonomy based on genome phylogeny substantially revises the tree of life.</title>
        <authorList>
            <person name="Parks D.H."/>
            <person name="Chuvochina M."/>
            <person name="Waite D.W."/>
            <person name="Rinke C."/>
            <person name="Skarshewski A."/>
            <person name="Chaumeil P.A."/>
            <person name="Hugenholtz P."/>
        </authorList>
    </citation>
    <scope>NUCLEOTIDE SEQUENCE [LARGE SCALE GENOMIC DNA]</scope>
    <source>
        <strain evidence="9">UBA7921</strain>
    </source>
</reference>
<dbReference type="Gene3D" id="3.40.630.10">
    <property type="entry name" value="Zn peptidases"/>
    <property type="match status" value="1"/>
</dbReference>
<evidence type="ECO:0000256" key="1">
    <source>
        <dbReference type="ARBA" id="ARBA00006272"/>
    </source>
</evidence>
<feature type="binding site" evidence="8">
    <location>
        <position position="222"/>
    </location>
    <ligand>
        <name>Zn(2+)</name>
        <dbReference type="ChEBI" id="CHEBI:29105"/>
        <label>1</label>
    </ligand>
</feature>
<dbReference type="SUPFAM" id="SSF101821">
    <property type="entry name" value="Aminopeptidase/glucanase lid domain"/>
    <property type="match status" value="1"/>
</dbReference>
<organism evidence="9 10">
    <name type="scientific">candidate division WOR-3 bacterium</name>
    <dbReference type="NCBI Taxonomy" id="2052148"/>
    <lineage>
        <taxon>Bacteria</taxon>
        <taxon>Bacteria division WOR-3</taxon>
    </lineage>
</organism>
<dbReference type="Pfam" id="PF05343">
    <property type="entry name" value="Peptidase_M42"/>
    <property type="match status" value="1"/>
</dbReference>
<protein>
    <submittedName>
        <fullName evidence="9">Aminopeptidase</fullName>
    </submittedName>
</protein>
<dbReference type="PANTHER" id="PTHR32481">
    <property type="entry name" value="AMINOPEPTIDASE"/>
    <property type="match status" value="1"/>
</dbReference>
<evidence type="ECO:0000256" key="5">
    <source>
        <dbReference type="ARBA" id="ARBA00022801"/>
    </source>
</evidence>
<evidence type="ECO:0000256" key="7">
    <source>
        <dbReference type="PIRSR" id="PIRSR001123-1"/>
    </source>
</evidence>
<gene>
    <name evidence="9" type="ORF">DCG82_05140</name>
</gene>
<comment type="caution">
    <text evidence="9">The sequence shown here is derived from an EMBL/GenBank/DDBJ whole genome shotgun (WGS) entry which is preliminary data.</text>
</comment>
<evidence type="ECO:0000256" key="4">
    <source>
        <dbReference type="ARBA" id="ARBA00022723"/>
    </source>
</evidence>
<feature type="binding site" evidence="8">
    <location>
        <position position="65"/>
    </location>
    <ligand>
        <name>Zn(2+)</name>
        <dbReference type="ChEBI" id="CHEBI:29105"/>
        <label>1</label>
    </ligand>
</feature>
<feature type="binding site" evidence="8">
    <location>
        <position position="308"/>
    </location>
    <ligand>
        <name>Zn(2+)</name>
        <dbReference type="ChEBI" id="CHEBI:29105"/>
        <label>2</label>
    </ligand>
</feature>
<feature type="binding site" evidence="8">
    <location>
        <position position="200"/>
    </location>
    <ligand>
        <name>Zn(2+)</name>
        <dbReference type="ChEBI" id="CHEBI:29105"/>
        <label>2</label>
    </ligand>
</feature>
<comment type="cofactor">
    <cofactor evidence="8">
        <name>a divalent metal cation</name>
        <dbReference type="ChEBI" id="CHEBI:60240"/>
    </cofactor>
    <text evidence="8">Binds 2 divalent metal cations per subunit.</text>
</comment>
<dbReference type="Proteomes" id="UP000262454">
    <property type="component" value="Unassembled WGS sequence"/>
</dbReference>
<evidence type="ECO:0000256" key="3">
    <source>
        <dbReference type="ARBA" id="ARBA00022670"/>
    </source>
</evidence>
<accession>A0A348ML40</accession>
<comment type="similarity">
    <text evidence="1 6">Belongs to the peptidase M42 family.</text>
</comment>
<name>A0A348ML40_UNCW3</name>
<dbReference type="PIRSF" id="PIRSF001123">
    <property type="entry name" value="PepA_GA"/>
    <property type="match status" value="1"/>
</dbReference>
<dbReference type="AlphaFoldDB" id="A0A348ML40"/>
<dbReference type="GO" id="GO:0004177">
    <property type="term" value="F:aminopeptidase activity"/>
    <property type="evidence" value="ECO:0007669"/>
    <property type="project" value="UniProtKB-UniRule"/>
</dbReference>
<feature type="binding site" evidence="8">
    <location>
        <position position="169"/>
    </location>
    <ligand>
        <name>Zn(2+)</name>
        <dbReference type="ChEBI" id="CHEBI:29105"/>
        <label>1</label>
    </ligand>
</feature>
<evidence type="ECO:0000313" key="9">
    <source>
        <dbReference type="EMBL" id="HAF07766.1"/>
    </source>
</evidence>
<evidence type="ECO:0000256" key="6">
    <source>
        <dbReference type="PIRNR" id="PIRNR001123"/>
    </source>
</evidence>
<dbReference type="GO" id="GO:0046872">
    <property type="term" value="F:metal ion binding"/>
    <property type="evidence" value="ECO:0007669"/>
    <property type="project" value="UniProtKB-UniRule"/>
</dbReference>
<dbReference type="InterPro" id="IPR023367">
    <property type="entry name" value="Peptidase_M42_dom2"/>
</dbReference>
<sequence>MGVKMKNLVKDLTSIIGPSSYEEPVVDYIEKSLKGKKNLEIKKDTLGNLIVRKKGKGKKIMVAAHMDEIGFIVKHIDKNGFIRFAVVGGLFPHNIIENHVLFVNGVEGVIGYESKNFNWQNIPKIDEMFIDIGAKDKKDAEKKVNIGLLGAMKPTFVDLGKRISTKSLDDRIGCAILLQLALDDFETDNDIYYVFTTQEEVGLRGAKTSAFSVSPDFAIAVDVTGTGDTPETHIMEVKLGEGPAIKVLDSGMVVRKPVIDFMVDVAKKNKIPYQLEILKGGTTDGMMIQTNKEGVLTGVVSVPTRYIHSQAEMCDMDDVENSVKLIKEILKFDISKRGF</sequence>
<dbReference type="InterPro" id="IPR051464">
    <property type="entry name" value="Peptidase_M42_aminopept"/>
</dbReference>
<dbReference type="PANTHER" id="PTHR32481:SF0">
    <property type="entry name" value="AMINOPEPTIDASE YPDE-RELATED"/>
    <property type="match status" value="1"/>
</dbReference>